<feature type="transmembrane region" description="Helical" evidence="5">
    <location>
        <begin position="800"/>
        <end position="819"/>
    </location>
</feature>
<reference evidence="6 7" key="1">
    <citation type="journal article" date="2017" name="Nat. Ecol. Evol.">
        <title>Scallop genome provides insights into evolution of bilaterian karyotype and development.</title>
        <authorList>
            <person name="Wang S."/>
            <person name="Zhang J."/>
            <person name="Jiao W."/>
            <person name="Li J."/>
            <person name="Xun X."/>
            <person name="Sun Y."/>
            <person name="Guo X."/>
            <person name="Huan P."/>
            <person name="Dong B."/>
            <person name="Zhang L."/>
            <person name="Hu X."/>
            <person name="Sun X."/>
            <person name="Wang J."/>
            <person name="Zhao C."/>
            <person name="Wang Y."/>
            <person name="Wang D."/>
            <person name="Huang X."/>
            <person name="Wang R."/>
            <person name="Lv J."/>
            <person name="Li Y."/>
            <person name="Zhang Z."/>
            <person name="Liu B."/>
            <person name="Lu W."/>
            <person name="Hui Y."/>
            <person name="Liang J."/>
            <person name="Zhou Z."/>
            <person name="Hou R."/>
            <person name="Li X."/>
            <person name="Liu Y."/>
            <person name="Li H."/>
            <person name="Ning X."/>
            <person name="Lin Y."/>
            <person name="Zhao L."/>
            <person name="Xing Q."/>
            <person name="Dou J."/>
            <person name="Li Y."/>
            <person name="Mao J."/>
            <person name="Guo H."/>
            <person name="Dou H."/>
            <person name="Li T."/>
            <person name="Mu C."/>
            <person name="Jiang W."/>
            <person name="Fu Q."/>
            <person name="Fu X."/>
            <person name="Miao Y."/>
            <person name="Liu J."/>
            <person name="Yu Q."/>
            <person name="Li R."/>
            <person name="Liao H."/>
            <person name="Li X."/>
            <person name="Kong Y."/>
            <person name="Jiang Z."/>
            <person name="Chourrout D."/>
            <person name="Li R."/>
            <person name="Bao Z."/>
        </authorList>
    </citation>
    <scope>NUCLEOTIDE SEQUENCE [LARGE SCALE GENOMIC DNA]</scope>
    <source>
        <strain evidence="6 7">PY_sf001</strain>
    </source>
</reference>
<comment type="caution">
    <text evidence="6">The sequence shown here is derived from an EMBL/GenBank/DDBJ whole genome shotgun (WGS) entry which is preliminary data.</text>
</comment>
<dbReference type="STRING" id="6573.A0A210QYS8"/>
<protein>
    <recommendedName>
        <fullName evidence="8">Sphingomyelin phosphodiesterase 4</fullName>
    </recommendedName>
</protein>
<keyword evidence="2 5" id="KW-0812">Transmembrane</keyword>
<evidence type="ECO:0000256" key="2">
    <source>
        <dbReference type="ARBA" id="ARBA00022692"/>
    </source>
</evidence>
<evidence type="ECO:0000313" key="7">
    <source>
        <dbReference type="Proteomes" id="UP000242188"/>
    </source>
</evidence>
<evidence type="ECO:0000256" key="5">
    <source>
        <dbReference type="SAM" id="Phobius"/>
    </source>
</evidence>
<dbReference type="GO" id="GO:0046513">
    <property type="term" value="P:ceramide biosynthetic process"/>
    <property type="evidence" value="ECO:0007669"/>
    <property type="project" value="TreeGrafter"/>
</dbReference>
<dbReference type="GO" id="GO:0006685">
    <property type="term" value="P:sphingomyelin catabolic process"/>
    <property type="evidence" value="ECO:0007669"/>
    <property type="project" value="TreeGrafter"/>
</dbReference>
<dbReference type="InterPro" id="IPR024129">
    <property type="entry name" value="Sphingomy_SMPD4"/>
</dbReference>
<dbReference type="Proteomes" id="UP000242188">
    <property type="component" value="Unassembled WGS sequence"/>
</dbReference>
<keyword evidence="7" id="KW-1185">Reference proteome</keyword>
<evidence type="ECO:0008006" key="8">
    <source>
        <dbReference type="Google" id="ProtNLM"/>
    </source>
</evidence>
<evidence type="ECO:0000313" key="6">
    <source>
        <dbReference type="EMBL" id="OWF53884.1"/>
    </source>
</evidence>
<dbReference type="GO" id="GO:0050290">
    <property type="term" value="F:sphingomyelin phosphodiesterase D activity"/>
    <property type="evidence" value="ECO:0007669"/>
    <property type="project" value="InterPro"/>
</dbReference>
<evidence type="ECO:0000256" key="1">
    <source>
        <dbReference type="ARBA" id="ARBA00004167"/>
    </source>
</evidence>
<dbReference type="OrthoDB" id="10251508at2759"/>
<dbReference type="GO" id="GO:0046475">
    <property type="term" value="P:glycerophospholipid catabolic process"/>
    <property type="evidence" value="ECO:0007669"/>
    <property type="project" value="TreeGrafter"/>
</dbReference>
<evidence type="ECO:0000256" key="3">
    <source>
        <dbReference type="ARBA" id="ARBA00022989"/>
    </source>
</evidence>
<dbReference type="GO" id="GO:0016020">
    <property type="term" value="C:membrane"/>
    <property type="evidence" value="ECO:0007669"/>
    <property type="project" value="UniProtKB-SubCell"/>
</dbReference>
<dbReference type="Pfam" id="PF14724">
    <property type="entry name" value="mit_SMPDase"/>
    <property type="match status" value="1"/>
</dbReference>
<organism evidence="6 7">
    <name type="scientific">Mizuhopecten yessoensis</name>
    <name type="common">Japanese scallop</name>
    <name type="synonym">Patinopecten yessoensis</name>
    <dbReference type="NCBI Taxonomy" id="6573"/>
    <lineage>
        <taxon>Eukaryota</taxon>
        <taxon>Metazoa</taxon>
        <taxon>Spiralia</taxon>
        <taxon>Lophotrochozoa</taxon>
        <taxon>Mollusca</taxon>
        <taxon>Bivalvia</taxon>
        <taxon>Autobranchia</taxon>
        <taxon>Pteriomorphia</taxon>
        <taxon>Pectinida</taxon>
        <taxon>Pectinoidea</taxon>
        <taxon>Pectinidae</taxon>
        <taxon>Mizuhopecten</taxon>
    </lineage>
</organism>
<name>A0A210QYS8_MIZYE</name>
<keyword evidence="4 5" id="KW-0472">Membrane</keyword>
<dbReference type="AlphaFoldDB" id="A0A210QYS8"/>
<comment type="subcellular location">
    <subcellularLocation>
        <location evidence="1">Membrane</location>
        <topology evidence="1">Single-pass membrane protein</topology>
    </subcellularLocation>
</comment>
<dbReference type="PANTHER" id="PTHR12988">
    <property type="entry name" value="SPHINGOMYELIN PHOSPHODIESTERASE 4"/>
    <property type="match status" value="1"/>
</dbReference>
<dbReference type="EMBL" id="NEDP02001192">
    <property type="protein sequence ID" value="OWF53884.1"/>
    <property type="molecule type" value="Genomic_DNA"/>
</dbReference>
<proteinExistence type="predicted"/>
<keyword evidence="3 5" id="KW-1133">Transmembrane helix</keyword>
<evidence type="ECO:0000256" key="4">
    <source>
        <dbReference type="ARBA" id="ARBA00023136"/>
    </source>
</evidence>
<dbReference type="PANTHER" id="PTHR12988:SF6">
    <property type="entry name" value="SPHINGOMYELIN PHOSPHODIESTERASE 4"/>
    <property type="match status" value="1"/>
</dbReference>
<sequence>MASSTAVVGTSISIRLKNLAVKSIAQRCVEVDSIIKSTGGKELRNALPDLLEHIFGLDTEPGWGLDMLCRSNNTHDFDAVRKLLAPEGPLLTLISSLQVDQYISYEFPTKYLPAPTRNIIEEGGIPLFYANKLQYQNYGRPTVVLNAFECYLFHFVYCLVSPAWQKRNPSWNTLTDCLYPCLIDDYLSYFLPLHKDSLPAMPHTISPMRSPMAHSIIGGKSPSNVTPPKTRSRLGLLKSSFTTMPKQHTQGSPVFGQSEAETWRSETLLQTLVEFWLNQNPVEVERQLLTGSAMTMFAPSRRPRGPFDYLYEHFMPSKNHTRLVRMLIKHIHNFVNTAPHDVMTSSYQTHLVSPLDEFKKNLIPHIIQKKLYAFLRHGFDRWPLDSSFRLMLETWLTYIQPWRYIPSTNNNWTKQRRDSDSDTKAVDEIRWHPFVEDNLLFYTVLFQEFLCRVFRMDLTAPINGLMLYRVAKVFSLQNLSALIRTAERDLCSSLYRSLRLSPTHDLGGSYLSQETNLSLHTQISELERSGFQYSPLFGPAAEPTMLAVTDVMRQICQAKTTITSVESSRTKASKSGLSSLFDMSSWFEDQNKSFGDLSVAEVKKLHSYLEMSIKGLCNVFEIPPVEYLTHGMCSSPYDQTSVLGQTSFLGSLSEPGTPDCEDTEDGFRLTPLGRYQMMNRMKKFDVGYQGDPALQPIRSFENALLVRLLHQFCLFFNTHFHSEILNLYYREGIFGKMFQVYLSPPLMPDKNLNSPISKNMQKELETPRLSLRFLANYRNLMYLGLVYVFMRFLFGLSPIGYFFFLLFCGIVIGFLRALAQPRQIAHLQSDT</sequence>
<gene>
    <name evidence="6" type="ORF">KP79_PYT15889</name>
</gene>
<accession>A0A210QYS8</accession>